<comment type="caution">
    <text evidence="2">The sequence shown here is derived from an EMBL/GenBank/DDBJ whole genome shotgun (WGS) entry which is preliminary data.</text>
</comment>
<evidence type="ECO:0000313" key="3">
    <source>
        <dbReference type="Proteomes" id="UP000307244"/>
    </source>
</evidence>
<gene>
    <name evidence="2" type="ORF">FA047_12265</name>
</gene>
<keyword evidence="3" id="KW-1185">Reference proteome</keyword>
<keyword evidence="1" id="KW-0472">Membrane</keyword>
<evidence type="ECO:0000313" key="2">
    <source>
        <dbReference type="EMBL" id="TKC06097.1"/>
    </source>
</evidence>
<sequence length="128" mass="14574">MRYLMIIMVSFLIASVVSVFGIFILQSMDLMNTADTDMKNLPYGIAIGFNLFLALGTFPVFLNLKAHFRNHILLSALSFFLLPLVILIYLALSLEEEAWTGVLFCIPYLIVLSVFFVRFRNQNGVSKR</sequence>
<dbReference type="EMBL" id="SWBQ01000003">
    <property type="protein sequence ID" value="TKC06097.1"/>
    <property type="molecule type" value="Genomic_DNA"/>
</dbReference>
<feature type="transmembrane region" description="Helical" evidence="1">
    <location>
        <begin position="98"/>
        <end position="119"/>
    </location>
</feature>
<dbReference type="AlphaFoldDB" id="A0A4U1CHM0"/>
<dbReference type="RefSeq" id="WP_136836356.1">
    <property type="nucleotide sequence ID" value="NZ_SWBQ01000003.1"/>
</dbReference>
<reference evidence="2 3" key="1">
    <citation type="submission" date="2019-04" db="EMBL/GenBank/DDBJ databases">
        <title>Pedobacter sp. RP-3-15 sp. nov., isolated from Arctic soil.</title>
        <authorList>
            <person name="Dahal R.H."/>
            <person name="Kim D.-U."/>
        </authorList>
    </citation>
    <scope>NUCLEOTIDE SEQUENCE [LARGE SCALE GENOMIC DNA]</scope>
    <source>
        <strain evidence="2 3">RP-3-15</strain>
    </source>
</reference>
<proteinExistence type="predicted"/>
<organism evidence="2 3">
    <name type="scientific">Pedobacter frigoris</name>
    <dbReference type="NCBI Taxonomy" id="2571272"/>
    <lineage>
        <taxon>Bacteria</taxon>
        <taxon>Pseudomonadati</taxon>
        <taxon>Bacteroidota</taxon>
        <taxon>Sphingobacteriia</taxon>
        <taxon>Sphingobacteriales</taxon>
        <taxon>Sphingobacteriaceae</taxon>
        <taxon>Pedobacter</taxon>
    </lineage>
</organism>
<feature type="transmembrane region" description="Helical" evidence="1">
    <location>
        <begin position="71"/>
        <end position="92"/>
    </location>
</feature>
<name>A0A4U1CHM0_9SPHI</name>
<feature type="transmembrane region" description="Helical" evidence="1">
    <location>
        <begin position="45"/>
        <end position="64"/>
    </location>
</feature>
<feature type="transmembrane region" description="Helical" evidence="1">
    <location>
        <begin position="7"/>
        <end position="25"/>
    </location>
</feature>
<keyword evidence="1" id="KW-0812">Transmembrane</keyword>
<evidence type="ECO:0000256" key="1">
    <source>
        <dbReference type="SAM" id="Phobius"/>
    </source>
</evidence>
<dbReference type="OrthoDB" id="766079at2"/>
<dbReference type="Proteomes" id="UP000307244">
    <property type="component" value="Unassembled WGS sequence"/>
</dbReference>
<keyword evidence="1" id="KW-1133">Transmembrane helix</keyword>
<protein>
    <submittedName>
        <fullName evidence="2">Uncharacterized protein</fullName>
    </submittedName>
</protein>
<accession>A0A4U1CHM0</accession>